<dbReference type="PANTHER" id="PTHR45619">
    <property type="entry name" value="SERINE/THREONINE-PROTEIN PHOSPHATASE PP2A-RELATED"/>
    <property type="match status" value="1"/>
</dbReference>
<dbReference type="PRINTS" id="PR00114">
    <property type="entry name" value="STPHPHTASE"/>
</dbReference>
<proteinExistence type="predicted"/>
<organism evidence="5 6">
    <name type="scientific">Durusdinium trenchii</name>
    <dbReference type="NCBI Taxonomy" id="1381693"/>
    <lineage>
        <taxon>Eukaryota</taxon>
        <taxon>Sar</taxon>
        <taxon>Alveolata</taxon>
        <taxon>Dinophyceae</taxon>
        <taxon>Suessiales</taxon>
        <taxon>Symbiodiniaceae</taxon>
        <taxon>Durusdinium</taxon>
    </lineage>
</organism>
<dbReference type="Gene3D" id="3.60.21.10">
    <property type="match status" value="1"/>
</dbReference>
<keyword evidence="6" id="KW-1185">Reference proteome</keyword>
<dbReference type="InterPro" id="IPR029052">
    <property type="entry name" value="Metallo-depent_PP-like"/>
</dbReference>
<protein>
    <submittedName>
        <fullName evidence="5">Serine/threonine-protein phosphatase C22H10.04</fullName>
    </submittedName>
</protein>
<evidence type="ECO:0000256" key="4">
    <source>
        <dbReference type="SAM" id="MobiDB-lite"/>
    </source>
</evidence>
<dbReference type="EMBL" id="CAXAMM010040374">
    <property type="protein sequence ID" value="CAK9092785.1"/>
    <property type="molecule type" value="Genomic_DNA"/>
</dbReference>
<dbReference type="SUPFAM" id="SSF56300">
    <property type="entry name" value="Metallo-dependent phosphatases"/>
    <property type="match status" value="1"/>
</dbReference>
<keyword evidence="1" id="KW-0479">Metal-binding</keyword>
<dbReference type="Proteomes" id="UP001642464">
    <property type="component" value="Unassembled WGS sequence"/>
</dbReference>
<feature type="region of interest" description="Disordered" evidence="4">
    <location>
        <begin position="226"/>
        <end position="277"/>
    </location>
</feature>
<accession>A0ABP0QZH1</accession>
<comment type="caution">
    <text evidence="5">The sequence shown here is derived from an EMBL/GenBank/DDBJ whole genome shotgun (WGS) entry which is preliminary data.</text>
</comment>
<dbReference type="InterPro" id="IPR047129">
    <property type="entry name" value="PPA2-like"/>
</dbReference>
<evidence type="ECO:0000313" key="6">
    <source>
        <dbReference type="Proteomes" id="UP001642464"/>
    </source>
</evidence>
<keyword evidence="3" id="KW-0464">Manganese</keyword>
<sequence length="350" mass="38982">MSEFDPLSKLRRKRCVAPNALPRIGFTERSPARRSESAVRVPHTNYLFLGDYVDRGPYSVETIMLLALLKLSHPERITLGGPVGTDHAENIDEAEDEVYGFYAECVRKYGDATAARAKREHVAMMARRGNFWRLASLWICELFSLFSYQASFASRGLMEILQDERRRAFEELRLWRRASGAASRIYTPAAVLWRHYGEVQAVSNRSREIPTPGLSSRHLDERLAEAPPPLLPVSDGGSVTSEAPDMGSTTPRLARASPAAVAPPSLQPKMANASEEHQDFWGRDRHLLGWGDLIERVRPTAPAAGKSMTTVSPPLSARSFPLSARSLGQERAIHLQSLWANQRQKLLAGT</sequence>
<name>A0ABP0QZH1_9DINO</name>
<evidence type="ECO:0000256" key="2">
    <source>
        <dbReference type="ARBA" id="ARBA00022801"/>
    </source>
</evidence>
<keyword evidence="2" id="KW-0378">Hydrolase</keyword>
<dbReference type="InterPro" id="IPR006186">
    <property type="entry name" value="Ser/Thr-sp_prot-phosphatase"/>
</dbReference>
<evidence type="ECO:0000313" key="5">
    <source>
        <dbReference type="EMBL" id="CAK9092785.1"/>
    </source>
</evidence>
<gene>
    <name evidence="5" type="ORF">SCF082_LOCUS43659</name>
</gene>
<reference evidence="5 6" key="1">
    <citation type="submission" date="2024-02" db="EMBL/GenBank/DDBJ databases">
        <authorList>
            <person name="Chen Y."/>
            <person name="Shah S."/>
            <person name="Dougan E. K."/>
            <person name="Thang M."/>
            <person name="Chan C."/>
        </authorList>
    </citation>
    <scope>NUCLEOTIDE SEQUENCE [LARGE SCALE GENOMIC DNA]</scope>
</reference>
<feature type="compositionally biased region" description="Low complexity" evidence="4">
    <location>
        <begin position="251"/>
        <end position="268"/>
    </location>
</feature>
<evidence type="ECO:0000256" key="3">
    <source>
        <dbReference type="ARBA" id="ARBA00023211"/>
    </source>
</evidence>
<evidence type="ECO:0000256" key="1">
    <source>
        <dbReference type="ARBA" id="ARBA00022723"/>
    </source>
</evidence>